<organism evidence="1 2">
    <name type="scientific">Candidatus Magasanikbacteria bacterium RIFCSPHIGHO2_02_FULL_51_14</name>
    <dbReference type="NCBI Taxonomy" id="1798683"/>
    <lineage>
        <taxon>Bacteria</taxon>
        <taxon>Candidatus Magasanikiibacteriota</taxon>
    </lineage>
</organism>
<dbReference type="SUPFAM" id="SSF55931">
    <property type="entry name" value="Glutamine synthetase/guanido kinase"/>
    <property type="match status" value="1"/>
</dbReference>
<name>A0A1F6MQ77_9BACT</name>
<dbReference type="Pfam" id="PF04107">
    <property type="entry name" value="GCS2"/>
    <property type="match status" value="1"/>
</dbReference>
<proteinExistence type="predicted"/>
<dbReference type="AlphaFoldDB" id="A0A1F6MQ77"/>
<dbReference type="InterPro" id="IPR006336">
    <property type="entry name" value="GCS2"/>
</dbReference>
<reference evidence="1 2" key="1">
    <citation type="journal article" date="2016" name="Nat. Commun.">
        <title>Thousands of microbial genomes shed light on interconnected biogeochemical processes in an aquifer system.</title>
        <authorList>
            <person name="Anantharaman K."/>
            <person name="Brown C.T."/>
            <person name="Hug L.A."/>
            <person name="Sharon I."/>
            <person name="Castelle C.J."/>
            <person name="Probst A.J."/>
            <person name="Thomas B.C."/>
            <person name="Singh A."/>
            <person name="Wilkins M.J."/>
            <person name="Karaoz U."/>
            <person name="Brodie E.L."/>
            <person name="Williams K.H."/>
            <person name="Hubbard S.S."/>
            <person name="Banfield J.F."/>
        </authorList>
    </citation>
    <scope>NUCLEOTIDE SEQUENCE [LARGE SCALE GENOMIC DNA]</scope>
</reference>
<dbReference type="GO" id="GO:0003824">
    <property type="term" value="F:catalytic activity"/>
    <property type="evidence" value="ECO:0007669"/>
    <property type="project" value="InterPro"/>
</dbReference>
<evidence type="ECO:0000313" key="1">
    <source>
        <dbReference type="EMBL" id="OGH73824.1"/>
    </source>
</evidence>
<gene>
    <name evidence="1" type="ORF">A3C90_00960</name>
</gene>
<dbReference type="InterPro" id="IPR014746">
    <property type="entry name" value="Gln_synth/guanido_kin_cat_dom"/>
</dbReference>
<accession>A0A1F6MQ77</accession>
<dbReference type="EMBL" id="MFQE01000014">
    <property type="protein sequence ID" value="OGH73824.1"/>
    <property type="molecule type" value="Genomic_DNA"/>
</dbReference>
<dbReference type="Gene3D" id="3.30.590.20">
    <property type="match status" value="1"/>
</dbReference>
<evidence type="ECO:0000313" key="2">
    <source>
        <dbReference type="Proteomes" id="UP000177457"/>
    </source>
</evidence>
<sequence length="266" mass="30242">MSVLNHIQFVPELAGCVGVEREYFLWQEPSLVSADWTERGMYGEPVPAAQAFFQAMRGLDPEGRWTHELSACQAEYRTEPHRAGEGLVADLARGARQGQSVAESLGLVLRSDEVAPEHMPLDYYADDPRYAEIALMLPEEVLRAACRVASVQLHYGCADIEHAIRVHGALVRHWKELERMGDGSNGERLRLYRLMAKHWEPVVYRSVAHFEEVAEEQGFAENLKNCWQLVRISRHGTVELRMFGNTDSIARILEWVRAMLSIVKET</sequence>
<protein>
    <submittedName>
        <fullName evidence="1">Uncharacterized protein</fullName>
    </submittedName>
</protein>
<dbReference type="Proteomes" id="UP000177457">
    <property type="component" value="Unassembled WGS sequence"/>
</dbReference>
<comment type="caution">
    <text evidence="1">The sequence shown here is derived from an EMBL/GenBank/DDBJ whole genome shotgun (WGS) entry which is preliminary data.</text>
</comment>